<dbReference type="EMBL" id="JANHOG010000064">
    <property type="protein sequence ID" value="KAJ3558823.1"/>
    <property type="molecule type" value="Genomic_DNA"/>
</dbReference>
<reference evidence="1" key="1">
    <citation type="submission" date="2022-07" db="EMBL/GenBank/DDBJ databases">
        <title>Genome Sequence of Phlebia brevispora.</title>
        <authorList>
            <person name="Buettner E."/>
        </authorList>
    </citation>
    <scope>NUCLEOTIDE SEQUENCE</scope>
    <source>
        <strain evidence="1">MPL23</strain>
    </source>
</reference>
<evidence type="ECO:0000313" key="1">
    <source>
        <dbReference type="EMBL" id="KAJ3558823.1"/>
    </source>
</evidence>
<keyword evidence="2" id="KW-1185">Reference proteome</keyword>
<sequence length="205" mass="22825">MTTPRHAFYENDEKLILEIFDKGVDASKVEITFKSRSFTYKNGEKTLNLEPLQGQIDPDKSAYDVRSVKVEVTFVKLVPGRWGQLVGDSPDPLTNVPSTSTAPPPEFAPPTKRAQRKNWDGITQKILEEDKSLTSDQDPNVGGDATVNEFFQKLYADADEDTRRAMLKSYTESGGTTLSTNWAEVGKAPVEVKPPEGSEWKKWGA</sequence>
<gene>
    <name evidence="1" type="ORF">NM688_g701</name>
</gene>
<protein>
    <submittedName>
        <fullName evidence="1">Uncharacterized protein</fullName>
    </submittedName>
</protein>
<comment type="caution">
    <text evidence="1">The sequence shown here is derived from an EMBL/GenBank/DDBJ whole genome shotgun (WGS) entry which is preliminary data.</text>
</comment>
<evidence type="ECO:0000313" key="2">
    <source>
        <dbReference type="Proteomes" id="UP001148662"/>
    </source>
</evidence>
<dbReference type="Proteomes" id="UP001148662">
    <property type="component" value="Unassembled WGS sequence"/>
</dbReference>
<accession>A0ACC1TDL1</accession>
<organism evidence="1 2">
    <name type="scientific">Phlebia brevispora</name>
    <dbReference type="NCBI Taxonomy" id="194682"/>
    <lineage>
        <taxon>Eukaryota</taxon>
        <taxon>Fungi</taxon>
        <taxon>Dikarya</taxon>
        <taxon>Basidiomycota</taxon>
        <taxon>Agaricomycotina</taxon>
        <taxon>Agaricomycetes</taxon>
        <taxon>Polyporales</taxon>
        <taxon>Meruliaceae</taxon>
        <taxon>Phlebia</taxon>
    </lineage>
</organism>
<name>A0ACC1TDL1_9APHY</name>
<proteinExistence type="predicted"/>